<feature type="domain" description="VOC" evidence="1">
    <location>
        <begin position="16"/>
        <end position="139"/>
    </location>
</feature>
<accession>A0ABP7ZY26</accession>
<dbReference type="InterPro" id="IPR029068">
    <property type="entry name" value="Glyas_Bleomycin-R_OHBP_Dase"/>
</dbReference>
<dbReference type="InterPro" id="IPR004360">
    <property type="entry name" value="Glyas_Fos-R_dOase_dom"/>
</dbReference>
<dbReference type="CDD" id="cd06587">
    <property type="entry name" value="VOC"/>
    <property type="match status" value="1"/>
</dbReference>
<dbReference type="PANTHER" id="PTHR21366">
    <property type="entry name" value="GLYOXALASE FAMILY PROTEIN"/>
    <property type="match status" value="1"/>
</dbReference>
<dbReference type="Pfam" id="PF00903">
    <property type="entry name" value="Glyoxalase"/>
    <property type="match status" value="1"/>
</dbReference>
<dbReference type="SUPFAM" id="SSF54593">
    <property type="entry name" value="Glyoxalase/Bleomycin resistance protein/Dihydroxybiphenyl dioxygenase"/>
    <property type="match status" value="1"/>
</dbReference>
<evidence type="ECO:0000313" key="2">
    <source>
        <dbReference type="EMBL" id="GAA4172854.1"/>
    </source>
</evidence>
<sequence length="160" mass="18735">METGSHLTIETMKITGLYETHIQVRNLEESVNFYTKVLGLRIAHRDPNRPIVFLWVGTGKEYMLGLWQEEANFQPRHFAFRASKEDILNYAVDYLKERDLQPYNFLKDGVEKPMVFAWMPALAIYFNDPDGNQLEFIALLEGEGRPELGVMSYEDWLQQE</sequence>
<gene>
    <name evidence="2" type="ORF">GCM10022218_15100</name>
</gene>
<reference evidence="3" key="1">
    <citation type="journal article" date="2019" name="Int. J. Syst. Evol. Microbiol.">
        <title>The Global Catalogue of Microorganisms (GCM) 10K type strain sequencing project: providing services to taxonomists for standard genome sequencing and annotation.</title>
        <authorList>
            <consortium name="The Broad Institute Genomics Platform"/>
            <consortium name="The Broad Institute Genome Sequencing Center for Infectious Disease"/>
            <person name="Wu L."/>
            <person name="Ma J."/>
        </authorList>
    </citation>
    <scope>NUCLEOTIDE SEQUENCE [LARGE SCALE GENOMIC DNA]</scope>
    <source>
        <strain evidence="3">JCM 16722</strain>
    </source>
</reference>
<evidence type="ECO:0000259" key="1">
    <source>
        <dbReference type="PROSITE" id="PS51819"/>
    </source>
</evidence>
<dbReference type="PROSITE" id="PS51819">
    <property type="entry name" value="VOC"/>
    <property type="match status" value="1"/>
</dbReference>
<name>A0ABP7ZY26_9SPHI</name>
<comment type="caution">
    <text evidence="2">The sequence shown here is derived from an EMBL/GenBank/DDBJ whole genome shotgun (WGS) entry which is preliminary data.</text>
</comment>
<dbReference type="Gene3D" id="3.10.180.10">
    <property type="entry name" value="2,3-Dihydroxybiphenyl 1,2-Dioxygenase, domain 1"/>
    <property type="match status" value="1"/>
</dbReference>
<organism evidence="2 3">
    <name type="scientific">Sphingobacterium ginsenosidimutans</name>
    <dbReference type="NCBI Taxonomy" id="687845"/>
    <lineage>
        <taxon>Bacteria</taxon>
        <taxon>Pseudomonadati</taxon>
        <taxon>Bacteroidota</taxon>
        <taxon>Sphingobacteriia</taxon>
        <taxon>Sphingobacteriales</taxon>
        <taxon>Sphingobacteriaceae</taxon>
        <taxon>Sphingobacterium</taxon>
    </lineage>
</organism>
<protein>
    <submittedName>
        <fullName evidence="2">VOC family protein</fullName>
    </submittedName>
</protein>
<keyword evidence="3" id="KW-1185">Reference proteome</keyword>
<evidence type="ECO:0000313" key="3">
    <source>
        <dbReference type="Proteomes" id="UP001500167"/>
    </source>
</evidence>
<dbReference type="InterPro" id="IPR050383">
    <property type="entry name" value="GlyoxalaseI/FosfomycinResist"/>
</dbReference>
<dbReference type="PANTHER" id="PTHR21366:SF31">
    <property type="entry name" value="METALLOTHIOL TRANSFERASE FOSB"/>
    <property type="match status" value="1"/>
</dbReference>
<dbReference type="Proteomes" id="UP001500167">
    <property type="component" value="Unassembled WGS sequence"/>
</dbReference>
<proteinExistence type="predicted"/>
<dbReference type="InterPro" id="IPR037523">
    <property type="entry name" value="VOC_core"/>
</dbReference>
<dbReference type="EMBL" id="BAAAZK010000002">
    <property type="protein sequence ID" value="GAA4172854.1"/>
    <property type="molecule type" value="Genomic_DNA"/>
</dbReference>